<dbReference type="PANTHER" id="PTHR10005">
    <property type="entry name" value="SKI ONCOGENE-RELATED"/>
    <property type="match status" value="1"/>
</dbReference>
<dbReference type="GO" id="GO:0046332">
    <property type="term" value="F:SMAD binding"/>
    <property type="evidence" value="ECO:0007669"/>
    <property type="project" value="InterPro"/>
</dbReference>
<evidence type="ECO:0000256" key="2">
    <source>
        <dbReference type="SAM" id="Coils"/>
    </source>
</evidence>
<feature type="compositionally biased region" description="Low complexity" evidence="3">
    <location>
        <begin position="319"/>
        <end position="332"/>
    </location>
</feature>
<keyword evidence="6" id="KW-1185">Reference proteome</keyword>
<dbReference type="InterPro" id="IPR009061">
    <property type="entry name" value="DNA-bd_dom_put_sf"/>
</dbReference>
<protein>
    <submittedName>
        <fullName evidence="5">Ski oncogene</fullName>
    </submittedName>
</protein>
<dbReference type="Gene3D" id="3.10.260.20">
    <property type="entry name" value="Ski"/>
    <property type="match status" value="1"/>
</dbReference>
<evidence type="ECO:0000259" key="4">
    <source>
        <dbReference type="SMART" id="SM01046"/>
    </source>
</evidence>
<dbReference type="SMART" id="SM01046">
    <property type="entry name" value="c-SKI_SMAD_bind"/>
    <property type="match status" value="1"/>
</dbReference>
<dbReference type="InterPro" id="IPR010919">
    <property type="entry name" value="SAND-like_dom_sf"/>
</dbReference>
<dbReference type="GO" id="GO:0005737">
    <property type="term" value="C:cytoplasm"/>
    <property type="evidence" value="ECO:0007669"/>
    <property type="project" value="TreeGrafter"/>
</dbReference>
<dbReference type="GO" id="GO:0005667">
    <property type="term" value="C:transcription regulator complex"/>
    <property type="evidence" value="ECO:0007669"/>
    <property type="project" value="TreeGrafter"/>
</dbReference>
<dbReference type="Pfam" id="PF02437">
    <property type="entry name" value="Ski_Sno_DHD"/>
    <property type="match status" value="1"/>
</dbReference>
<comment type="caution">
    <text evidence="5">The sequence shown here is derived from an EMBL/GenBank/DDBJ whole genome shotgun (WGS) entry which is preliminary data.</text>
</comment>
<feature type="region of interest" description="Disordered" evidence="3">
    <location>
        <begin position="654"/>
        <end position="702"/>
    </location>
</feature>
<dbReference type="FunFam" id="3.10.390.10:FF:000002">
    <property type="entry name" value="Putative ski oncogene"/>
    <property type="match status" value="1"/>
</dbReference>
<dbReference type="CDD" id="cd21079">
    <property type="entry name" value="DHD_Ski_Sno"/>
    <property type="match status" value="1"/>
</dbReference>
<dbReference type="AlphaFoldDB" id="A0A210PL16"/>
<feature type="coiled-coil region" evidence="2">
    <location>
        <begin position="540"/>
        <end position="599"/>
    </location>
</feature>
<feature type="region of interest" description="Disordered" evidence="3">
    <location>
        <begin position="309"/>
        <end position="332"/>
    </location>
</feature>
<name>A0A210PL16_MIZYE</name>
<dbReference type="GO" id="GO:0005634">
    <property type="term" value="C:nucleus"/>
    <property type="evidence" value="ECO:0007669"/>
    <property type="project" value="TreeGrafter"/>
</dbReference>
<keyword evidence="2" id="KW-0175">Coiled coil</keyword>
<feature type="domain" description="c-SKI SMAD4-binding" evidence="4">
    <location>
        <begin position="201"/>
        <end position="293"/>
    </location>
</feature>
<dbReference type="STRING" id="6573.A0A210PL16"/>
<dbReference type="GO" id="GO:0000978">
    <property type="term" value="F:RNA polymerase II cis-regulatory region sequence-specific DNA binding"/>
    <property type="evidence" value="ECO:0007669"/>
    <property type="project" value="TreeGrafter"/>
</dbReference>
<dbReference type="SUPFAM" id="SSF63763">
    <property type="entry name" value="SAND domain-like"/>
    <property type="match status" value="1"/>
</dbReference>
<evidence type="ECO:0000313" key="6">
    <source>
        <dbReference type="Proteomes" id="UP000242188"/>
    </source>
</evidence>
<reference evidence="5 6" key="1">
    <citation type="journal article" date="2017" name="Nat. Ecol. Evol.">
        <title>Scallop genome provides insights into evolution of bilaterian karyotype and development.</title>
        <authorList>
            <person name="Wang S."/>
            <person name="Zhang J."/>
            <person name="Jiao W."/>
            <person name="Li J."/>
            <person name="Xun X."/>
            <person name="Sun Y."/>
            <person name="Guo X."/>
            <person name="Huan P."/>
            <person name="Dong B."/>
            <person name="Zhang L."/>
            <person name="Hu X."/>
            <person name="Sun X."/>
            <person name="Wang J."/>
            <person name="Zhao C."/>
            <person name="Wang Y."/>
            <person name="Wang D."/>
            <person name="Huang X."/>
            <person name="Wang R."/>
            <person name="Lv J."/>
            <person name="Li Y."/>
            <person name="Zhang Z."/>
            <person name="Liu B."/>
            <person name="Lu W."/>
            <person name="Hui Y."/>
            <person name="Liang J."/>
            <person name="Zhou Z."/>
            <person name="Hou R."/>
            <person name="Li X."/>
            <person name="Liu Y."/>
            <person name="Li H."/>
            <person name="Ning X."/>
            <person name="Lin Y."/>
            <person name="Zhao L."/>
            <person name="Xing Q."/>
            <person name="Dou J."/>
            <person name="Li Y."/>
            <person name="Mao J."/>
            <person name="Guo H."/>
            <person name="Dou H."/>
            <person name="Li T."/>
            <person name="Mu C."/>
            <person name="Jiang W."/>
            <person name="Fu Q."/>
            <person name="Fu X."/>
            <person name="Miao Y."/>
            <person name="Liu J."/>
            <person name="Yu Q."/>
            <person name="Li R."/>
            <person name="Liao H."/>
            <person name="Li X."/>
            <person name="Kong Y."/>
            <person name="Jiang Z."/>
            <person name="Chourrout D."/>
            <person name="Li R."/>
            <person name="Bao Z."/>
        </authorList>
    </citation>
    <scope>NUCLEOTIDE SEQUENCE [LARGE SCALE GENOMIC DNA]</scope>
    <source>
        <strain evidence="5 6">PY_sf001</strain>
    </source>
</reference>
<evidence type="ECO:0000313" key="5">
    <source>
        <dbReference type="EMBL" id="OWF37183.1"/>
    </source>
</evidence>
<proteinExistence type="inferred from homology"/>
<dbReference type="InterPro" id="IPR037000">
    <property type="entry name" value="Ski_DNA-bd_sf"/>
</dbReference>
<dbReference type="Gene3D" id="3.10.390.10">
    <property type="entry name" value="SAND domain-like"/>
    <property type="match status" value="1"/>
</dbReference>
<dbReference type="EMBL" id="NEDP02005594">
    <property type="protein sequence ID" value="OWF37183.1"/>
    <property type="molecule type" value="Genomic_DNA"/>
</dbReference>
<dbReference type="SUPFAM" id="SSF46955">
    <property type="entry name" value="Putative DNA-binding domain"/>
    <property type="match status" value="1"/>
</dbReference>
<evidence type="ECO:0000256" key="1">
    <source>
        <dbReference type="ARBA" id="ARBA00009513"/>
    </source>
</evidence>
<dbReference type="Pfam" id="PF08782">
    <property type="entry name" value="c-SKI_SMAD_bind"/>
    <property type="match status" value="1"/>
</dbReference>
<accession>A0A210PL16</accession>
<dbReference type="OrthoDB" id="3938623at2759"/>
<dbReference type="PANTHER" id="PTHR10005:SF25">
    <property type="entry name" value="SNO ONCOGENE, ISOFORM B"/>
    <property type="match status" value="1"/>
</dbReference>
<dbReference type="InterPro" id="IPR014890">
    <property type="entry name" value="c-SKI_SMAD4-bd_dom"/>
</dbReference>
<dbReference type="GO" id="GO:0000981">
    <property type="term" value="F:DNA-binding transcription factor activity, RNA polymerase II-specific"/>
    <property type="evidence" value="ECO:0007669"/>
    <property type="project" value="TreeGrafter"/>
</dbReference>
<comment type="similarity">
    <text evidence="1">Belongs to the SKI family.</text>
</comment>
<organism evidence="5 6">
    <name type="scientific">Mizuhopecten yessoensis</name>
    <name type="common">Japanese scallop</name>
    <name type="synonym">Patinopecten yessoensis</name>
    <dbReference type="NCBI Taxonomy" id="6573"/>
    <lineage>
        <taxon>Eukaryota</taxon>
        <taxon>Metazoa</taxon>
        <taxon>Spiralia</taxon>
        <taxon>Lophotrochozoa</taxon>
        <taxon>Mollusca</taxon>
        <taxon>Bivalvia</taxon>
        <taxon>Autobranchia</taxon>
        <taxon>Pteriomorphia</taxon>
        <taxon>Pectinida</taxon>
        <taxon>Pectinoidea</taxon>
        <taxon>Pectinidae</taxon>
        <taxon>Mizuhopecten</taxon>
    </lineage>
</organism>
<sequence>MEHLAHQGLNPHVQRVLKNFQTTAMRSLQGPGPGGFPSLLSPSDMAELEEYRKALVKKLPSDKGVDFESLRVPPPPFPIQQMPVFTPVDTPSKSEKIETLLEDERIACFLVGGEKRLCLPQILNTVLREFSLQQINAVCDELHIFCSRCNAEQLHILKVTGILPLNAPSCGLITKTDAERLCNALLHRTPEKFNEPPSPDSFKVYHECFGKCKGIFNPELYTNGDSKCIQCVDCLGSFSTQKFVCHSHKALENRTCHWGFDSANWRSYLLLAKDQDGKDKLQDILERMKIKFDSGNKYKRKQTYDSETLDLKRAKSEDSASTSSSGSWADSVSGMRGLSAFRPWSPSLLIALKDGKLLPAAPAIMREGLSGIPPPYLHTGPPVLLHPERVIPLSESSRYERGFAPNVSLAPASQQKLDLDDVSEDEETPIPHRKLTIPDKVTVTSLSVDKQTSEYREWEVLSESEDSSQLSDGEENGSTLSPKSAKVVEIQEMEMVQRALNRKIGSSQEEKEDFLKDFSNLQKKREEQLNRCIQSKKSLKQELSALKLSTREKLQRLADQNEKLEKDMEKMRIESECRLEEAQDDKERLLKEIKRLQGKDNIEAVKLLQMNREITTRLQQYEATYTQVRCENLLMQEELQRLGVLVPDLLSKKKYNGHYTPSKGSSEGRYTPSKGSPDTSPTGATPRHHSNQTMFIKKERDT</sequence>
<gene>
    <name evidence="5" type="ORF">KP79_PYT21300</name>
</gene>
<feature type="region of interest" description="Disordered" evidence="3">
    <location>
        <begin position="457"/>
        <end position="483"/>
    </location>
</feature>
<dbReference type="Proteomes" id="UP000242188">
    <property type="component" value="Unassembled WGS sequence"/>
</dbReference>
<evidence type="ECO:0000256" key="3">
    <source>
        <dbReference type="SAM" id="MobiDB-lite"/>
    </source>
</evidence>
<feature type="compositionally biased region" description="Polar residues" evidence="3">
    <location>
        <begin position="673"/>
        <end position="683"/>
    </location>
</feature>
<dbReference type="InterPro" id="IPR023216">
    <property type="entry name" value="Tscrpt_reg_SKI_SnoN"/>
</dbReference>
<dbReference type="InterPro" id="IPR003380">
    <property type="entry name" value="SKI/SNO/DAC"/>
</dbReference>
<dbReference type="GO" id="GO:0030514">
    <property type="term" value="P:negative regulation of BMP signaling pathway"/>
    <property type="evidence" value="ECO:0007669"/>
    <property type="project" value="TreeGrafter"/>
</dbReference>
<feature type="compositionally biased region" description="Basic and acidic residues" evidence="3">
    <location>
        <begin position="309"/>
        <end position="318"/>
    </location>
</feature>
<dbReference type="FunFam" id="3.10.260.20:FF:000002">
    <property type="entry name" value="SKI-like oncogene a"/>
    <property type="match status" value="1"/>
</dbReference>